<dbReference type="InterPro" id="IPR021109">
    <property type="entry name" value="Peptidase_aspartic_dom_sf"/>
</dbReference>
<dbReference type="PROSITE" id="PS51767">
    <property type="entry name" value="PEPTIDASE_A1"/>
    <property type="match status" value="1"/>
</dbReference>
<sequence>MLKTKMLFSSSSSLLCFLSFSSLFFLISETKPITLPLDQFISTPSSDPWEKLTHLTTASLIRAKHLKYPSNTNLSKTPLSPQSYGAYSVSLSFGTPPQTIPFVMDTGSDLVWFPCTQRYLCKNCSFSNPNTKIPTFIPKKSTSSKLIGCKNPKCSWIHNKDVETRCKDCKPNSKICSQICPPYIVIYGSASTGGILVSETLDLPEKKVPNFAVGCSLFASRSPAGIAGFGRGSVSLPSQLGLSKFSYCLVSHRFDDSTQSSSLVLDGGDDNGDTKTTGVSYTPFIKNPVTGRPAAFSVYYYVGLKKITVGKKIVKIPNSYLFQRPDGNGGTIVDSGSTFTFMEGRIFKIFASEIESQMTHFKKAANVEAITGLRPCYDISGEKSVEFPKLVLHFKGGADMEIPLTNYFSFIGDNGVVCMTIISDGVVGDNNVSGGPAVILGNYQFQNFYVEYDLDNQRFGFRQKTCK</sequence>
<comment type="similarity">
    <text evidence="1">Belongs to the peptidase A1 family.</text>
</comment>
<dbReference type="PANTHER" id="PTHR47967">
    <property type="entry name" value="OS07G0603500 PROTEIN-RELATED"/>
    <property type="match status" value="1"/>
</dbReference>
<protein>
    <recommendedName>
        <fullName evidence="7">Peptidase A1 domain-containing protein</fullName>
    </recommendedName>
</protein>
<dbReference type="InterPro" id="IPR032799">
    <property type="entry name" value="TAXi_C"/>
</dbReference>
<organism evidence="8 9">
    <name type="scientific">Aquilegia coerulea</name>
    <name type="common">Rocky mountain columbine</name>
    <dbReference type="NCBI Taxonomy" id="218851"/>
    <lineage>
        <taxon>Eukaryota</taxon>
        <taxon>Viridiplantae</taxon>
        <taxon>Streptophyta</taxon>
        <taxon>Embryophyta</taxon>
        <taxon>Tracheophyta</taxon>
        <taxon>Spermatophyta</taxon>
        <taxon>Magnoliopsida</taxon>
        <taxon>Ranunculales</taxon>
        <taxon>Ranunculaceae</taxon>
        <taxon>Thalictroideae</taxon>
        <taxon>Aquilegia</taxon>
    </lineage>
</organism>
<dbReference type="EMBL" id="KZ305089">
    <property type="protein sequence ID" value="PIA28095.1"/>
    <property type="molecule type" value="Genomic_DNA"/>
</dbReference>
<dbReference type="Gene3D" id="2.40.70.10">
    <property type="entry name" value="Acid Proteases"/>
    <property type="match status" value="2"/>
</dbReference>
<dbReference type="FunCoup" id="A0A2G5C9Z5">
    <property type="interactions" value="148"/>
</dbReference>
<evidence type="ECO:0000256" key="2">
    <source>
        <dbReference type="ARBA" id="ARBA00022670"/>
    </source>
</evidence>
<name>A0A2G5C9Z5_AQUCA</name>
<dbReference type="GO" id="GO:0004190">
    <property type="term" value="F:aspartic-type endopeptidase activity"/>
    <property type="evidence" value="ECO:0007669"/>
    <property type="project" value="UniProtKB-KW"/>
</dbReference>
<dbReference type="CDD" id="cd05476">
    <property type="entry name" value="pepsin_A_like_plant"/>
    <property type="match status" value="1"/>
</dbReference>
<evidence type="ECO:0000256" key="4">
    <source>
        <dbReference type="ARBA" id="ARBA00022801"/>
    </source>
</evidence>
<keyword evidence="3" id="KW-0064">Aspartyl protease</keyword>
<dbReference type="InterPro" id="IPR032861">
    <property type="entry name" value="TAXi_N"/>
</dbReference>
<keyword evidence="5" id="KW-0325">Glycoprotein</keyword>
<dbReference type="OrthoDB" id="2747330at2759"/>
<dbReference type="InterPro" id="IPR001461">
    <property type="entry name" value="Aspartic_peptidase_A1"/>
</dbReference>
<dbReference type="AlphaFoldDB" id="A0A2G5C9Z5"/>
<dbReference type="Proteomes" id="UP000230069">
    <property type="component" value="Unassembled WGS sequence"/>
</dbReference>
<evidence type="ECO:0000313" key="8">
    <source>
        <dbReference type="EMBL" id="PIA28095.1"/>
    </source>
</evidence>
<dbReference type="InterPro" id="IPR034161">
    <property type="entry name" value="Pepsin-like_plant"/>
</dbReference>
<dbReference type="GO" id="GO:0006508">
    <property type="term" value="P:proteolysis"/>
    <property type="evidence" value="ECO:0007669"/>
    <property type="project" value="UniProtKB-KW"/>
</dbReference>
<feature type="domain" description="Peptidase A1" evidence="7">
    <location>
        <begin position="87"/>
        <end position="462"/>
    </location>
</feature>
<evidence type="ECO:0000256" key="3">
    <source>
        <dbReference type="ARBA" id="ARBA00022750"/>
    </source>
</evidence>
<keyword evidence="2" id="KW-0645">Protease</keyword>
<dbReference type="FunFam" id="2.40.70.10:FF:000120">
    <property type="entry name" value="Aspartic proteinase nepenthesin-2"/>
    <property type="match status" value="1"/>
</dbReference>
<evidence type="ECO:0000256" key="6">
    <source>
        <dbReference type="PIRSR" id="PIRSR601461-1"/>
    </source>
</evidence>
<evidence type="ECO:0000259" key="7">
    <source>
        <dbReference type="PROSITE" id="PS51767"/>
    </source>
</evidence>
<dbReference type="SUPFAM" id="SSF50630">
    <property type="entry name" value="Acid proteases"/>
    <property type="match status" value="1"/>
</dbReference>
<dbReference type="InterPro" id="IPR033121">
    <property type="entry name" value="PEPTIDASE_A1"/>
</dbReference>
<evidence type="ECO:0000256" key="5">
    <source>
        <dbReference type="ARBA" id="ARBA00023180"/>
    </source>
</evidence>
<dbReference type="FunFam" id="2.40.70.10:FF:000034">
    <property type="entry name" value="Aspartyl protease family protein"/>
    <property type="match status" value="1"/>
</dbReference>
<dbReference type="Pfam" id="PF14541">
    <property type="entry name" value="TAXi_C"/>
    <property type="match status" value="1"/>
</dbReference>
<evidence type="ECO:0000313" key="9">
    <source>
        <dbReference type="Proteomes" id="UP000230069"/>
    </source>
</evidence>
<gene>
    <name evidence="8" type="ORF">AQUCO_07200015v1</name>
</gene>
<keyword evidence="4" id="KW-0378">Hydrolase</keyword>
<dbReference type="PANTHER" id="PTHR47967:SF36">
    <property type="entry name" value="PEPTIDASE A1 DOMAIN-CONTAINING PROTEIN"/>
    <property type="match status" value="1"/>
</dbReference>
<accession>A0A2G5C9Z5</accession>
<dbReference type="PRINTS" id="PR00792">
    <property type="entry name" value="PEPSIN"/>
</dbReference>
<keyword evidence="9" id="KW-1185">Reference proteome</keyword>
<dbReference type="Pfam" id="PF14543">
    <property type="entry name" value="TAXi_N"/>
    <property type="match status" value="1"/>
</dbReference>
<evidence type="ECO:0000256" key="1">
    <source>
        <dbReference type="ARBA" id="ARBA00007447"/>
    </source>
</evidence>
<dbReference type="STRING" id="218851.A0A2G5C9Z5"/>
<feature type="active site" evidence="6">
    <location>
        <position position="334"/>
    </location>
</feature>
<dbReference type="InParanoid" id="A0A2G5C9Z5"/>
<dbReference type="InterPro" id="IPR051708">
    <property type="entry name" value="Plant_Aspart_Prot_A1"/>
</dbReference>
<feature type="active site" evidence="6">
    <location>
        <position position="105"/>
    </location>
</feature>
<dbReference type="GO" id="GO:0005576">
    <property type="term" value="C:extracellular region"/>
    <property type="evidence" value="ECO:0007669"/>
    <property type="project" value="TreeGrafter"/>
</dbReference>
<reference evidence="8 9" key="1">
    <citation type="submission" date="2017-09" db="EMBL/GenBank/DDBJ databases">
        <title>WGS assembly of Aquilegia coerulea Goldsmith.</title>
        <authorList>
            <person name="Hodges S."/>
            <person name="Kramer E."/>
            <person name="Nordborg M."/>
            <person name="Tomkins J."/>
            <person name="Borevitz J."/>
            <person name="Derieg N."/>
            <person name="Yan J."/>
            <person name="Mihaltcheva S."/>
            <person name="Hayes R.D."/>
            <person name="Rokhsar D."/>
        </authorList>
    </citation>
    <scope>NUCLEOTIDE SEQUENCE [LARGE SCALE GENOMIC DNA]</scope>
    <source>
        <strain evidence="9">cv. Goldsmith</strain>
    </source>
</reference>
<proteinExistence type="inferred from homology"/>